<keyword evidence="1" id="KW-1133">Transmembrane helix</keyword>
<protein>
    <submittedName>
        <fullName evidence="2">Uncharacterized protein</fullName>
    </submittedName>
</protein>
<dbReference type="EMBL" id="KV012575">
    <property type="protein sequence ID" value="KZV24617.1"/>
    <property type="molecule type" value="Genomic_DNA"/>
</dbReference>
<organism evidence="2 3">
    <name type="scientific">Dorcoceras hygrometricum</name>
    <dbReference type="NCBI Taxonomy" id="472368"/>
    <lineage>
        <taxon>Eukaryota</taxon>
        <taxon>Viridiplantae</taxon>
        <taxon>Streptophyta</taxon>
        <taxon>Embryophyta</taxon>
        <taxon>Tracheophyta</taxon>
        <taxon>Spermatophyta</taxon>
        <taxon>Magnoliopsida</taxon>
        <taxon>eudicotyledons</taxon>
        <taxon>Gunneridae</taxon>
        <taxon>Pentapetalae</taxon>
        <taxon>asterids</taxon>
        <taxon>lamiids</taxon>
        <taxon>Lamiales</taxon>
        <taxon>Gesneriaceae</taxon>
        <taxon>Didymocarpoideae</taxon>
        <taxon>Trichosporeae</taxon>
        <taxon>Loxocarpinae</taxon>
        <taxon>Dorcoceras</taxon>
    </lineage>
</organism>
<name>A0A2Z7AZC8_9LAMI</name>
<keyword evidence="1" id="KW-0812">Transmembrane</keyword>
<dbReference type="Proteomes" id="UP000250235">
    <property type="component" value="Unassembled WGS sequence"/>
</dbReference>
<dbReference type="AlphaFoldDB" id="A0A2Z7AZC8"/>
<evidence type="ECO:0000256" key="1">
    <source>
        <dbReference type="SAM" id="Phobius"/>
    </source>
</evidence>
<feature type="transmembrane region" description="Helical" evidence="1">
    <location>
        <begin position="131"/>
        <end position="150"/>
    </location>
</feature>
<evidence type="ECO:0000313" key="2">
    <source>
        <dbReference type="EMBL" id="KZV24617.1"/>
    </source>
</evidence>
<sequence>MRNLFVPRWRQHDVVWRYQLKFAGVDQCDLLVARADSLTPLRRRLVVASWYSIEESDLRAFDTYCSSNPYCSSYSISFDCRRFAPPFRARLVTLGSSLQDISFGTTLEPWVDLSSEHDVVEAFDHFRNFRLIVLLFCLISWLVAPSSVLLKLSLSCLSMAEHVVATEWFEPFCRVHHELVAQ</sequence>
<keyword evidence="3" id="KW-1185">Reference proteome</keyword>
<reference evidence="2 3" key="1">
    <citation type="journal article" date="2015" name="Proc. Natl. Acad. Sci. U.S.A.">
        <title>The resurrection genome of Boea hygrometrica: A blueprint for survival of dehydration.</title>
        <authorList>
            <person name="Xiao L."/>
            <person name="Yang G."/>
            <person name="Zhang L."/>
            <person name="Yang X."/>
            <person name="Zhao S."/>
            <person name="Ji Z."/>
            <person name="Zhou Q."/>
            <person name="Hu M."/>
            <person name="Wang Y."/>
            <person name="Chen M."/>
            <person name="Xu Y."/>
            <person name="Jin H."/>
            <person name="Xiao X."/>
            <person name="Hu G."/>
            <person name="Bao F."/>
            <person name="Hu Y."/>
            <person name="Wan P."/>
            <person name="Li L."/>
            <person name="Deng X."/>
            <person name="Kuang T."/>
            <person name="Xiang C."/>
            <person name="Zhu J.K."/>
            <person name="Oliver M.J."/>
            <person name="He Y."/>
        </authorList>
    </citation>
    <scope>NUCLEOTIDE SEQUENCE [LARGE SCALE GENOMIC DNA]</scope>
    <source>
        <strain evidence="3">cv. XS01</strain>
    </source>
</reference>
<evidence type="ECO:0000313" key="3">
    <source>
        <dbReference type="Proteomes" id="UP000250235"/>
    </source>
</evidence>
<keyword evidence="1" id="KW-0472">Membrane</keyword>
<gene>
    <name evidence="2" type="ORF">F511_37407</name>
</gene>
<proteinExistence type="predicted"/>
<accession>A0A2Z7AZC8</accession>